<dbReference type="GO" id="GO:0016018">
    <property type="term" value="F:cyclosporin A binding"/>
    <property type="evidence" value="ECO:0007669"/>
    <property type="project" value="TreeGrafter"/>
</dbReference>
<evidence type="ECO:0000256" key="3">
    <source>
        <dbReference type="ARBA" id="ARBA00023110"/>
    </source>
</evidence>
<evidence type="ECO:0000256" key="4">
    <source>
        <dbReference type="ARBA" id="ARBA00023235"/>
    </source>
</evidence>
<reference evidence="7 8" key="1">
    <citation type="submission" date="2016-06" db="EMBL/GenBank/DDBJ databases">
        <authorList>
            <consortium name="Pathogen Informatics"/>
        </authorList>
    </citation>
    <scope>NUCLEOTIDE SEQUENCE [LARGE SCALE GENOMIC DNA]</scope>
    <source>
        <strain evidence="7">PowCR01</strain>
    </source>
</reference>
<dbReference type="PROSITE" id="PS50072">
    <property type="entry name" value="CSA_PPIASE_2"/>
    <property type="match status" value="1"/>
</dbReference>
<evidence type="ECO:0000259" key="6">
    <source>
        <dbReference type="PROSITE" id="PS50072"/>
    </source>
</evidence>
<sequence>MNRLLAVILGIFLLLEKYSVNAEDPQITQKAYFDIKINDKPIGRITFGLYGDVVPKTVKNFVSICKGTVVNGRMLSYKNSIFHRIIPNFMAQGGDITNFNGYGGISIYGNKFDDENFKLKHNKKGMLSMANSGKNSNGSQFFILFAPAPWLNGKHVVFGEVIEGIEKLVQIEAVGSNSGEPITRVLVTDSGVL</sequence>
<organism evidence="7 8">
    <name type="scientific">Plasmodium ovale</name>
    <name type="common">malaria parasite P. ovale</name>
    <dbReference type="NCBI Taxonomy" id="36330"/>
    <lineage>
        <taxon>Eukaryota</taxon>
        <taxon>Sar</taxon>
        <taxon>Alveolata</taxon>
        <taxon>Apicomplexa</taxon>
        <taxon>Aconoidasida</taxon>
        <taxon>Haemosporida</taxon>
        <taxon>Plasmodiidae</taxon>
        <taxon>Plasmodium</taxon>
        <taxon>Plasmodium (Plasmodium)</taxon>
    </lineage>
</organism>
<dbReference type="InterPro" id="IPR024936">
    <property type="entry name" value="Cyclophilin-type_PPIase"/>
</dbReference>
<comment type="similarity">
    <text evidence="5">Belongs to the cyclophilin-type PPIase family.</text>
</comment>
<comment type="catalytic activity">
    <reaction evidence="1 5">
        <text>[protein]-peptidylproline (omega=180) = [protein]-peptidylproline (omega=0)</text>
        <dbReference type="Rhea" id="RHEA:16237"/>
        <dbReference type="Rhea" id="RHEA-COMP:10747"/>
        <dbReference type="Rhea" id="RHEA-COMP:10748"/>
        <dbReference type="ChEBI" id="CHEBI:83833"/>
        <dbReference type="ChEBI" id="CHEBI:83834"/>
        <dbReference type="EC" id="5.2.1.8"/>
    </reaction>
</comment>
<dbReference type="PANTHER" id="PTHR11071">
    <property type="entry name" value="PEPTIDYL-PROLYL CIS-TRANS ISOMERASE"/>
    <property type="match status" value="1"/>
</dbReference>
<name>A0A1C3KSB4_PLAOA</name>
<dbReference type="AlphaFoldDB" id="A0A1C3KSB4"/>
<dbReference type="Pfam" id="PF00160">
    <property type="entry name" value="Pro_isomerase"/>
    <property type="match status" value="1"/>
</dbReference>
<dbReference type="GO" id="GO:0005737">
    <property type="term" value="C:cytoplasm"/>
    <property type="evidence" value="ECO:0007669"/>
    <property type="project" value="TreeGrafter"/>
</dbReference>
<keyword evidence="3 5" id="KW-0697">Rotamase</keyword>
<dbReference type="InterPro" id="IPR029000">
    <property type="entry name" value="Cyclophilin-like_dom_sf"/>
</dbReference>
<dbReference type="PIRSF" id="PIRSF001467">
    <property type="entry name" value="Peptidylpro_ismrse"/>
    <property type="match status" value="1"/>
</dbReference>
<dbReference type="OrthoDB" id="193499at2759"/>
<feature type="domain" description="PPIase cyclophilin-type" evidence="6">
    <location>
        <begin position="32"/>
        <end position="192"/>
    </location>
</feature>
<evidence type="ECO:0000313" key="7">
    <source>
        <dbReference type="EMBL" id="SBT77037.1"/>
    </source>
</evidence>
<dbReference type="VEuPathDB" id="PlasmoDB:PocGH01_09021900"/>
<accession>A0A1C3KSB4</accession>
<dbReference type="GO" id="GO:0003755">
    <property type="term" value="F:peptidyl-prolyl cis-trans isomerase activity"/>
    <property type="evidence" value="ECO:0007669"/>
    <property type="project" value="UniProtKB-UniRule"/>
</dbReference>
<proteinExistence type="inferred from homology"/>
<keyword evidence="2 5" id="KW-0732">Signal</keyword>
<evidence type="ECO:0000313" key="8">
    <source>
        <dbReference type="Proteomes" id="UP000243200"/>
    </source>
</evidence>
<gene>
    <name evidence="7" type="primary">PowCR01_090017200</name>
    <name evidence="7" type="ORF">POWCR01_090017200</name>
</gene>
<protein>
    <recommendedName>
        <fullName evidence="5">Peptidyl-prolyl cis-trans isomerase</fullName>
        <shortName evidence="5">PPIase</shortName>
        <ecNumber evidence="5">5.2.1.8</ecNumber>
    </recommendedName>
</protein>
<dbReference type="InterPro" id="IPR020892">
    <property type="entry name" value="Cyclophilin-type_PPIase_CS"/>
</dbReference>
<dbReference type="EC" id="5.2.1.8" evidence="5"/>
<keyword evidence="4 5" id="KW-0413">Isomerase</keyword>
<feature type="chain" id="PRO_5008449250" description="Peptidyl-prolyl cis-trans isomerase" evidence="5">
    <location>
        <begin position="23"/>
        <end position="193"/>
    </location>
</feature>
<dbReference type="InterPro" id="IPR002130">
    <property type="entry name" value="Cyclophilin-type_PPIase_dom"/>
</dbReference>
<evidence type="ECO:0000256" key="5">
    <source>
        <dbReference type="RuleBase" id="RU363019"/>
    </source>
</evidence>
<comment type="function">
    <text evidence="5">PPIases accelerate the folding of proteins. It catalyzes the cis-trans isomerization of proline imidic peptide bonds in oligopeptides.</text>
</comment>
<dbReference type="VEuPathDB" id="PlasmoDB:POWCR01_090017200"/>
<dbReference type="FunFam" id="2.40.100.10:FF:000019">
    <property type="entry name" value="Peptidyl-prolyl cis-trans isomerase"/>
    <property type="match status" value="1"/>
</dbReference>
<dbReference type="SUPFAM" id="SSF50891">
    <property type="entry name" value="Cyclophilin-like"/>
    <property type="match status" value="1"/>
</dbReference>
<dbReference type="PANTHER" id="PTHR11071:SF561">
    <property type="entry name" value="PEPTIDYL-PROLYL CIS-TRANS ISOMERASE D-RELATED"/>
    <property type="match status" value="1"/>
</dbReference>
<dbReference type="PROSITE" id="PS00170">
    <property type="entry name" value="CSA_PPIASE_1"/>
    <property type="match status" value="1"/>
</dbReference>
<dbReference type="GO" id="GO:0006457">
    <property type="term" value="P:protein folding"/>
    <property type="evidence" value="ECO:0007669"/>
    <property type="project" value="InterPro"/>
</dbReference>
<dbReference type="EMBL" id="LT594513">
    <property type="protein sequence ID" value="SBT77037.1"/>
    <property type="molecule type" value="Genomic_DNA"/>
</dbReference>
<dbReference type="Proteomes" id="UP000243200">
    <property type="component" value="Chromosome 9"/>
</dbReference>
<evidence type="ECO:0000256" key="2">
    <source>
        <dbReference type="ARBA" id="ARBA00022729"/>
    </source>
</evidence>
<dbReference type="Gene3D" id="2.40.100.10">
    <property type="entry name" value="Cyclophilin-like"/>
    <property type="match status" value="1"/>
</dbReference>
<feature type="signal peptide" evidence="5">
    <location>
        <begin position="1"/>
        <end position="22"/>
    </location>
</feature>
<evidence type="ECO:0000256" key="1">
    <source>
        <dbReference type="ARBA" id="ARBA00000971"/>
    </source>
</evidence>
<dbReference type="PRINTS" id="PR00153">
    <property type="entry name" value="CSAPPISMRASE"/>
</dbReference>